<keyword evidence="1" id="KW-0812">Transmembrane</keyword>
<proteinExistence type="predicted"/>
<name>A0A2S0WT48_9MICO</name>
<keyword evidence="1" id="KW-0472">Membrane</keyword>
<accession>A0A2S0WT48</accession>
<organism evidence="2 3">
    <name type="scientific">Agromyces badenianii</name>
    <dbReference type="NCBI Taxonomy" id="2080742"/>
    <lineage>
        <taxon>Bacteria</taxon>
        <taxon>Bacillati</taxon>
        <taxon>Actinomycetota</taxon>
        <taxon>Actinomycetes</taxon>
        <taxon>Micrococcales</taxon>
        <taxon>Microbacteriaceae</taxon>
        <taxon>Agromyces</taxon>
    </lineage>
</organism>
<dbReference type="AlphaFoldDB" id="A0A2S0WT48"/>
<keyword evidence="3" id="KW-1185">Reference proteome</keyword>
<protein>
    <submittedName>
        <fullName evidence="2">Uncharacterized protein</fullName>
    </submittedName>
</protein>
<reference evidence="2 3" key="1">
    <citation type="submission" date="2018-04" db="EMBL/GenBank/DDBJ databases">
        <authorList>
            <person name="Li J."/>
        </authorList>
    </citation>
    <scope>NUCLEOTIDE SEQUENCE [LARGE SCALE GENOMIC DNA]</scope>
    <source>
        <strain evidence="3">30A</strain>
    </source>
</reference>
<evidence type="ECO:0000313" key="2">
    <source>
        <dbReference type="EMBL" id="AWB94468.1"/>
    </source>
</evidence>
<sequence>MAEWSADLSSCEELGMSKRSLLASLAGAALSLRWTAATTEAATMWSGVDRMRLLVVGVLLPGFVAMLIIVAVNANQPPAVANEPPKSTKNTYIIDPATGAIIGTK</sequence>
<dbReference type="EMBL" id="CP028913">
    <property type="protein sequence ID" value="AWB94468.1"/>
    <property type="molecule type" value="Genomic_DNA"/>
</dbReference>
<dbReference type="Proteomes" id="UP000244729">
    <property type="component" value="Chromosome"/>
</dbReference>
<keyword evidence="1" id="KW-1133">Transmembrane helix</keyword>
<evidence type="ECO:0000313" key="3">
    <source>
        <dbReference type="Proteomes" id="UP000244729"/>
    </source>
</evidence>
<gene>
    <name evidence="2" type="ORF">DCE93_01270</name>
</gene>
<evidence type="ECO:0000256" key="1">
    <source>
        <dbReference type="SAM" id="Phobius"/>
    </source>
</evidence>
<dbReference type="KEGG" id="agm:DCE93_01270"/>
<feature type="transmembrane region" description="Helical" evidence="1">
    <location>
        <begin position="51"/>
        <end position="72"/>
    </location>
</feature>